<dbReference type="AlphaFoldDB" id="A0AA48IGY6"/>
<dbReference type="SUPFAM" id="SSF53850">
    <property type="entry name" value="Periplasmic binding protein-like II"/>
    <property type="match status" value="1"/>
</dbReference>
<evidence type="ECO:0000313" key="1">
    <source>
        <dbReference type="EMBL" id="BED91945.1"/>
    </source>
</evidence>
<dbReference type="Proteomes" id="UP001337580">
    <property type="component" value="Chromosome"/>
</dbReference>
<dbReference type="KEGG" id="ips:CfP315_0502"/>
<gene>
    <name evidence="1" type="ORF">CfP315_0502</name>
</gene>
<name>A0AA48IGY6_9FIRM</name>
<organism evidence="1">
    <name type="scientific">Candidatus Improbicoccus pseudotrichonymphae</name>
    <dbReference type="NCBI Taxonomy" id="3033792"/>
    <lineage>
        <taxon>Bacteria</taxon>
        <taxon>Bacillati</taxon>
        <taxon>Bacillota</taxon>
        <taxon>Clostridia</taxon>
        <taxon>Candidatus Improbicoccus</taxon>
    </lineage>
</organism>
<dbReference type="EMBL" id="AP027924">
    <property type="protein sequence ID" value="BED91945.1"/>
    <property type="molecule type" value="Genomic_DNA"/>
</dbReference>
<dbReference type="Gene3D" id="3.40.190.10">
    <property type="entry name" value="Periplasmic binding protein-like II"/>
    <property type="match status" value="1"/>
</dbReference>
<sequence length="472" mass="54246">MNRKIPLIILSLLTMITLSFFLINHKSESIPKTEKINKEKDYDILIYSSKFPDDNFKDLFEKYKSYSGNVVGLIKGKEDNSDLENYINSENSPDIFSITNFNELKKQKSLGNIFDFINSSHQSFKEVTEKIPDKLKLGVDEINNCGIPLTIEGFGLILNTKVLSKIFGNSAYKSVINDLKTCDFNNFLNFVKEIRRYINKENVKDLKINGNTYKLNDDFSLSCVFSMPTGTNYILMLNSALALKFNSFAETQKAKSLNSCFDVLKSFCESIDCVAQNTIFGKDTFLNDSKVNSESKNLNKFANDQSLFYIGSDSVYEKIQILNPAMSKNLIHIPYKIDANENEIVRKNFKSSITIFCPIYLAINSKSKKLNIAQDFLSWLKMSPVARELMTSKLKFVQYDSEETNLIENPLSISTLNYLKSDNYLPFISRTFPENWKNNVENKIKTYLKIKNWESSFPKDFASFCLNEFINN</sequence>
<protein>
    <submittedName>
        <fullName evidence="1">ABC transporter substrate-binding protein</fullName>
    </submittedName>
</protein>
<accession>A0AA48IGY6</accession>
<proteinExistence type="predicted"/>
<reference evidence="1" key="1">
    <citation type="journal article" date="2023" name="ISME J.">
        <title>Emergence of putative energy parasites within Clostridia revealed by genome analysis of a novel endosymbiotic clade.</title>
        <authorList>
            <person name="Takahashi K."/>
            <person name="Kuwahara H."/>
            <person name="Horikawa Y."/>
            <person name="Izawa K."/>
            <person name="Kato D."/>
            <person name="Inagaki T."/>
            <person name="Yuki M."/>
            <person name="Ohkuma M."/>
            <person name="Hongoh Y."/>
        </authorList>
    </citation>
    <scope>NUCLEOTIDE SEQUENCE</scope>
    <source>
        <strain evidence="1">CfP3-15</strain>
    </source>
</reference>